<dbReference type="InterPro" id="IPR001965">
    <property type="entry name" value="Znf_PHD"/>
</dbReference>
<feature type="compositionally biased region" description="Polar residues" evidence="11">
    <location>
        <begin position="319"/>
        <end position="331"/>
    </location>
</feature>
<keyword evidence="3 9" id="KW-0479">Metal-binding</keyword>
<dbReference type="GO" id="GO:0005634">
    <property type="term" value="C:nucleus"/>
    <property type="evidence" value="ECO:0007669"/>
    <property type="project" value="UniProtKB-SubCell"/>
</dbReference>
<sequence length="472" mass="53105">MTPRPLPKPASSAKPSDGSRAPKEKAKKAKVLKIKEKQIDKKKRLKKDKLGKKTTEHAKKTLKKDKKKSNEQKPVKKQSEGEKKKVKKTDETKSTMSRKQHKKLVEEMAKKGIKKREQENKKINELKKAQAIKHKYMLLEARKKVIREIGPSLRKFLELMNEHVRLDARNSQSMQDLKLHMNMLLTMRLNNEERRQLMGVISEDMQLIKCYQTLMLDVIYKMAETALPLCKTVRVRYGKPTSTDTAEEQAAKIRKVKEIARKKTALLTKRMQGKTAKRAREAAKAARTAKKETPKKGAEDLPSPAGDNTTPKSRGRGGRQSTARTPASTRSAKAKQQAESGGSPSPEPMDTSPGTSRGSRGGRGARGGGSAKRPTAAAQRKPKRTSGRRSGTRKQSVADVVMEYIPGHGPNEPTYCICQRISFGDMIGCDNEECKIEWFHFECVKLTKKPKGKKWYCPQCRGDRPTVPKKKS</sequence>
<reference evidence="14" key="1">
    <citation type="submission" date="2016-11" db="UniProtKB">
        <authorList>
            <consortium name="WormBaseParasite"/>
        </authorList>
    </citation>
    <scope>IDENTIFICATION</scope>
</reference>
<feature type="binding site" evidence="9">
    <location>
        <position position="443"/>
    </location>
    <ligand>
        <name>Zn(2+)</name>
        <dbReference type="ChEBI" id="CHEBI:29105"/>
        <label>1</label>
    </ligand>
</feature>
<dbReference type="Gene3D" id="3.30.40.10">
    <property type="entry name" value="Zinc/RING finger domain, C3HC4 (zinc finger)"/>
    <property type="match status" value="1"/>
</dbReference>
<feature type="compositionally biased region" description="Basic and acidic residues" evidence="11">
    <location>
        <begin position="278"/>
        <end position="299"/>
    </location>
</feature>
<comment type="subcellular location">
    <subcellularLocation>
        <location evidence="1">Nucleus</location>
    </subcellularLocation>
</comment>
<keyword evidence="13" id="KW-1185">Reference proteome</keyword>
<evidence type="ECO:0000313" key="14">
    <source>
        <dbReference type="WBParaSite" id="L893_g24810.t1"/>
    </source>
</evidence>
<keyword evidence="6" id="KW-0156">Chromatin regulator</keyword>
<evidence type="ECO:0000256" key="2">
    <source>
        <dbReference type="ARBA" id="ARBA00010210"/>
    </source>
</evidence>
<dbReference type="InterPro" id="IPR019787">
    <property type="entry name" value="Znf_PHD-finger"/>
</dbReference>
<feature type="binding site" evidence="9">
    <location>
        <position position="416"/>
    </location>
    <ligand>
        <name>Zn(2+)</name>
        <dbReference type="ChEBI" id="CHEBI:29105"/>
        <label>1</label>
    </ligand>
</feature>
<feature type="compositionally biased region" description="Gly residues" evidence="11">
    <location>
        <begin position="359"/>
        <end position="370"/>
    </location>
</feature>
<feature type="binding site" evidence="9">
    <location>
        <position position="440"/>
    </location>
    <ligand>
        <name>Zn(2+)</name>
        <dbReference type="ChEBI" id="CHEBI:29105"/>
        <label>1</label>
    </ligand>
</feature>
<feature type="binding site" evidence="9">
    <location>
        <position position="457"/>
    </location>
    <ligand>
        <name>Zn(2+)</name>
        <dbReference type="ChEBI" id="CHEBI:29105"/>
        <label>2</label>
    </ligand>
</feature>
<dbReference type="WBParaSite" id="L893_g24810.t1">
    <property type="protein sequence ID" value="L893_g24810.t1"/>
    <property type="gene ID" value="L893_g24810"/>
</dbReference>
<evidence type="ECO:0000259" key="12">
    <source>
        <dbReference type="PROSITE" id="PS50016"/>
    </source>
</evidence>
<keyword evidence="4 10" id="KW-0863">Zinc-finger</keyword>
<dbReference type="AlphaFoldDB" id="A0A1I7ZCK5"/>
<dbReference type="GO" id="GO:0006355">
    <property type="term" value="P:regulation of DNA-templated transcription"/>
    <property type="evidence" value="ECO:0007669"/>
    <property type="project" value="TreeGrafter"/>
</dbReference>
<evidence type="ECO:0000256" key="9">
    <source>
        <dbReference type="PIRSR" id="PIRSR628651-51"/>
    </source>
</evidence>
<feature type="binding site" evidence="9">
    <location>
        <position position="429"/>
    </location>
    <ligand>
        <name>Zn(2+)</name>
        <dbReference type="ChEBI" id="CHEBI:29105"/>
        <label>2</label>
    </ligand>
</feature>
<dbReference type="PROSITE" id="PS50016">
    <property type="entry name" value="ZF_PHD_2"/>
    <property type="match status" value="1"/>
</dbReference>
<dbReference type="PANTHER" id="PTHR10333:SF42">
    <property type="entry name" value="INHIBITOR OF GROWTH PROTEIN 5"/>
    <property type="match status" value="1"/>
</dbReference>
<accession>A0A1I7ZCK5</accession>
<dbReference type="PROSITE" id="PS01359">
    <property type="entry name" value="ZF_PHD_1"/>
    <property type="match status" value="1"/>
</dbReference>
<feature type="binding site" evidence="9">
    <location>
        <position position="418"/>
    </location>
    <ligand>
        <name>Zn(2+)</name>
        <dbReference type="ChEBI" id="CHEBI:29105"/>
        <label>1</label>
    </ligand>
</feature>
<dbReference type="PANTHER" id="PTHR10333">
    <property type="entry name" value="INHIBITOR OF GROWTH PROTEIN"/>
    <property type="match status" value="1"/>
</dbReference>
<feature type="region of interest" description="Disordered" evidence="11">
    <location>
        <begin position="1"/>
        <end position="103"/>
    </location>
</feature>
<evidence type="ECO:0000256" key="6">
    <source>
        <dbReference type="ARBA" id="ARBA00022853"/>
    </source>
</evidence>
<dbReference type="FunFam" id="3.30.40.10:FF:000021">
    <property type="entry name" value="Inhibitor of growth 2b"/>
    <property type="match status" value="1"/>
</dbReference>
<evidence type="ECO:0000256" key="5">
    <source>
        <dbReference type="ARBA" id="ARBA00022833"/>
    </source>
</evidence>
<feature type="site" description="Histone H3K4me3 binding" evidence="8">
    <location>
        <position position="430"/>
    </location>
</feature>
<feature type="site" description="Histone H3K4me3 binding" evidence="8">
    <location>
        <position position="438"/>
    </location>
</feature>
<evidence type="ECO:0000313" key="13">
    <source>
        <dbReference type="Proteomes" id="UP000095287"/>
    </source>
</evidence>
<feature type="compositionally biased region" description="Basic residues" evidence="11">
    <location>
        <begin position="380"/>
        <end position="392"/>
    </location>
</feature>
<name>A0A1I7ZCK5_9BILA</name>
<feature type="site" description="Histone H3K4me3 binding" evidence="8">
    <location>
        <position position="426"/>
    </location>
</feature>
<protein>
    <submittedName>
        <fullName evidence="14">PHD-type domain-containing protein</fullName>
    </submittedName>
</protein>
<feature type="compositionally biased region" description="Basic residues" evidence="11">
    <location>
        <begin position="40"/>
        <end position="50"/>
    </location>
</feature>
<evidence type="ECO:0000256" key="1">
    <source>
        <dbReference type="ARBA" id="ARBA00004123"/>
    </source>
</evidence>
<dbReference type="GO" id="GO:0008270">
    <property type="term" value="F:zinc ion binding"/>
    <property type="evidence" value="ECO:0007669"/>
    <property type="project" value="UniProtKB-KW"/>
</dbReference>
<dbReference type="Proteomes" id="UP000095287">
    <property type="component" value="Unplaced"/>
</dbReference>
<evidence type="ECO:0000256" key="11">
    <source>
        <dbReference type="SAM" id="MobiDB-lite"/>
    </source>
</evidence>
<feature type="binding site" evidence="9">
    <location>
        <position position="434"/>
    </location>
    <ligand>
        <name>Zn(2+)</name>
        <dbReference type="ChEBI" id="CHEBI:29105"/>
        <label>2</label>
    </ligand>
</feature>
<dbReference type="SMART" id="SM00249">
    <property type="entry name" value="PHD"/>
    <property type="match status" value="1"/>
</dbReference>
<evidence type="ECO:0000256" key="8">
    <source>
        <dbReference type="PIRSR" id="PIRSR628651-50"/>
    </source>
</evidence>
<feature type="site" description="Histone H3K4me3 binding" evidence="8">
    <location>
        <position position="415"/>
    </location>
</feature>
<keyword evidence="7" id="KW-0539">Nucleus</keyword>
<feature type="domain" description="PHD-type" evidence="12">
    <location>
        <begin position="413"/>
        <end position="463"/>
    </location>
</feature>
<dbReference type="GO" id="GO:0006325">
    <property type="term" value="P:chromatin organization"/>
    <property type="evidence" value="ECO:0007669"/>
    <property type="project" value="UniProtKB-KW"/>
</dbReference>
<dbReference type="CDD" id="cd15505">
    <property type="entry name" value="PHD_ING"/>
    <property type="match status" value="1"/>
</dbReference>
<feature type="binding site" evidence="9">
    <location>
        <position position="460"/>
    </location>
    <ligand>
        <name>Zn(2+)</name>
        <dbReference type="ChEBI" id="CHEBI:29105"/>
        <label>2</label>
    </ligand>
</feature>
<dbReference type="InterPro" id="IPR028651">
    <property type="entry name" value="ING_fam"/>
</dbReference>
<comment type="similarity">
    <text evidence="2">Belongs to the ING family.</text>
</comment>
<feature type="region of interest" description="Disordered" evidence="11">
    <location>
        <begin position="265"/>
        <end position="395"/>
    </location>
</feature>
<evidence type="ECO:0000256" key="10">
    <source>
        <dbReference type="PROSITE-ProRule" id="PRU00146"/>
    </source>
</evidence>
<organism evidence="13 14">
    <name type="scientific">Steinernema glaseri</name>
    <dbReference type="NCBI Taxonomy" id="37863"/>
    <lineage>
        <taxon>Eukaryota</taxon>
        <taxon>Metazoa</taxon>
        <taxon>Ecdysozoa</taxon>
        <taxon>Nematoda</taxon>
        <taxon>Chromadorea</taxon>
        <taxon>Rhabditida</taxon>
        <taxon>Tylenchina</taxon>
        <taxon>Panagrolaimomorpha</taxon>
        <taxon>Strongyloidoidea</taxon>
        <taxon>Steinernematidae</taxon>
        <taxon>Steinernema</taxon>
    </lineage>
</organism>
<dbReference type="InterPro" id="IPR011011">
    <property type="entry name" value="Znf_FYVE_PHD"/>
</dbReference>
<dbReference type="InterPro" id="IPR019786">
    <property type="entry name" value="Zinc_finger_PHD-type_CS"/>
</dbReference>
<feature type="compositionally biased region" description="Basic and acidic residues" evidence="11">
    <location>
        <begin position="68"/>
        <end position="93"/>
    </location>
</feature>
<dbReference type="InterPro" id="IPR013083">
    <property type="entry name" value="Znf_RING/FYVE/PHD"/>
</dbReference>
<dbReference type="SUPFAM" id="SSF57903">
    <property type="entry name" value="FYVE/PHD zinc finger"/>
    <property type="match status" value="1"/>
</dbReference>
<keyword evidence="5 9" id="KW-0862">Zinc</keyword>
<evidence type="ECO:0000256" key="7">
    <source>
        <dbReference type="ARBA" id="ARBA00023242"/>
    </source>
</evidence>
<evidence type="ECO:0000256" key="4">
    <source>
        <dbReference type="ARBA" id="ARBA00022771"/>
    </source>
</evidence>
<evidence type="ECO:0000256" key="3">
    <source>
        <dbReference type="ARBA" id="ARBA00022723"/>
    </source>
</evidence>
<proteinExistence type="inferred from homology"/>